<dbReference type="PROSITE" id="PS50178">
    <property type="entry name" value="ZF_FYVE"/>
    <property type="match status" value="1"/>
</dbReference>
<dbReference type="EMBL" id="KQ435859">
    <property type="protein sequence ID" value="KOX70467.1"/>
    <property type="molecule type" value="Genomic_DNA"/>
</dbReference>
<gene>
    <name evidence="8" type="ORF">WN51_02523</name>
</gene>
<dbReference type="GO" id="GO:0005737">
    <property type="term" value="C:cytoplasm"/>
    <property type="evidence" value="ECO:0007669"/>
    <property type="project" value="TreeGrafter"/>
</dbReference>
<dbReference type="GO" id="GO:0008270">
    <property type="term" value="F:zinc ion binding"/>
    <property type="evidence" value="ECO:0007669"/>
    <property type="project" value="UniProtKB-KW"/>
</dbReference>
<evidence type="ECO:0000256" key="6">
    <source>
        <dbReference type="SAM" id="MobiDB-lite"/>
    </source>
</evidence>
<dbReference type="InterPro" id="IPR017455">
    <property type="entry name" value="Znf_FYVE-rel"/>
</dbReference>
<dbReference type="SUPFAM" id="SSF57903">
    <property type="entry name" value="FYVE/PHD zinc finger"/>
    <property type="match status" value="1"/>
</dbReference>
<keyword evidence="2 5" id="KW-0863">Zinc-finger</keyword>
<dbReference type="Gene3D" id="3.30.40.10">
    <property type="entry name" value="Zinc/RING finger domain, C3HC4 (zinc finger)"/>
    <property type="match status" value="1"/>
</dbReference>
<keyword evidence="4" id="KW-0175">Coiled coil</keyword>
<dbReference type="PANTHER" id="PTHR45956:SF6">
    <property type="entry name" value="RUN DOMAIN-CONTAINING PROTEIN"/>
    <property type="match status" value="1"/>
</dbReference>
<evidence type="ECO:0000256" key="2">
    <source>
        <dbReference type="ARBA" id="ARBA00022771"/>
    </source>
</evidence>
<evidence type="ECO:0000256" key="5">
    <source>
        <dbReference type="PROSITE-ProRule" id="PRU00091"/>
    </source>
</evidence>
<sequence>MADPLYERVPEMSNDILKSECEGSLKHKTELITKLEAKTLSMTETIQKMDEKWKEMDDVRSGAVERVRILGAEAAEREARANGVERELRLEREWRTSLQEASISNTEKISQLHQEIDQLRRVSEKYLALQEEHYALKEICNEQERTLEELGGQLSAAKLAAVELREAADNAQHQHHQKNQQQQHHHQHHQQQQQQEGAATWANDRLVTQCKSCNREFNITRRKHHCRNCGKIFCHACSDNTTALPNSTKPVRVCDECYVFLVGRYTSAR</sequence>
<keyword evidence="1" id="KW-0479">Metal-binding</keyword>
<dbReference type="InterPro" id="IPR013083">
    <property type="entry name" value="Znf_RING/FYVE/PHD"/>
</dbReference>
<dbReference type="PANTHER" id="PTHR45956">
    <property type="entry name" value="RUN AND FYVE DOMAIN-CONTAINING PROTEIN 2-LIKE PROTEIN"/>
    <property type="match status" value="1"/>
</dbReference>
<protein>
    <submittedName>
        <fullName evidence="8">RUN and FYVE domain-containing protein 2</fullName>
    </submittedName>
</protein>
<proteinExistence type="predicted"/>
<feature type="region of interest" description="Disordered" evidence="6">
    <location>
        <begin position="167"/>
        <end position="198"/>
    </location>
</feature>
<feature type="compositionally biased region" description="Basic residues" evidence="6">
    <location>
        <begin position="173"/>
        <end position="189"/>
    </location>
</feature>
<name>A0A0M8ZT77_9HYME</name>
<organism evidence="8 9">
    <name type="scientific">Melipona quadrifasciata</name>
    <dbReference type="NCBI Taxonomy" id="166423"/>
    <lineage>
        <taxon>Eukaryota</taxon>
        <taxon>Metazoa</taxon>
        <taxon>Ecdysozoa</taxon>
        <taxon>Arthropoda</taxon>
        <taxon>Hexapoda</taxon>
        <taxon>Insecta</taxon>
        <taxon>Pterygota</taxon>
        <taxon>Neoptera</taxon>
        <taxon>Endopterygota</taxon>
        <taxon>Hymenoptera</taxon>
        <taxon>Apocrita</taxon>
        <taxon>Aculeata</taxon>
        <taxon>Apoidea</taxon>
        <taxon>Anthophila</taxon>
        <taxon>Apidae</taxon>
        <taxon>Melipona</taxon>
    </lineage>
</organism>
<dbReference type="Proteomes" id="UP000053105">
    <property type="component" value="Unassembled WGS sequence"/>
</dbReference>
<dbReference type="InterPro" id="IPR011011">
    <property type="entry name" value="Znf_FYVE_PHD"/>
</dbReference>
<dbReference type="OrthoDB" id="79871at2759"/>
<dbReference type="AlphaFoldDB" id="A0A0M8ZT77"/>
<keyword evidence="3" id="KW-0862">Zinc</keyword>
<dbReference type="CDD" id="cd15721">
    <property type="entry name" value="FYVE_RUFY1_like"/>
    <property type="match status" value="1"/>
</dbReference>
<dbReference type="InterPro" id="IPR047335">
    <property type="entry name" value="RUFY1-3"/>
</dbReference>
<reference evidence="8 9" key="1">
    <citation type="submission" date="2015-07" db="EMBL/GenBank/DDBJ databases">
        <title>The genome of Melipona quadrifasciata.</title>
        <authorList>
            <person name="Pan H."/>
            <person name="Kapheim K."/>
        </authorList>
    </citation>
    <scope>NUCLEOTIDE SEQUENCE [LARGE SCALE GENOMIC DNA]</scope>
    <source>
        <strain evidence="8">0111107301</strain>
        <tissue evidence="8">Whole body</tissue>
    </source>
</reference>
<dbReference type="SMART" id="SM00064">
    <property type="entry name" value="FYVE"/>
    <property type="match status" value="1"/>
</dbReference>
<keyword evidence="9" id="KW-1185">Reference proteome</keyword>
<dbReference type="InterPro" id="IPR000306">
    <property type="entry name" value="Znf_FYVE"/>
</dbReference>
<accession>A0A0M8ZT77</accession>
<evidence type="ECO:0000256" key="4">
    <source>
        <dbReference type="ARBA" id="ARBA00023054"/>
    </source>
</evidence>
<evidence type="ECO:0000313" key="8">
    <source>
        <dbReference type="EMBL" id="KOX70467.1"/>
    </source>
</evidence>
<feature type="domain" description="FYVE-type" evidence="7">
    <location>
        <begin position="204"/>
        <end position="262"/>
    </location>
</feature>
<dbReference type="Pfam" id="PF01363">
    <property type="entry name" value="FYVE"/>
    <property type="match status" value="1"/>
</dbReference>
<evidence type="ECO:0000256" key="3">
    <source>
        <dbReference type="ARBA" id="ARBA00022833"/>
    </source>
</evidence>
<evidence type="ECO:0000256" key="1">
    <source>
        <dbReference type="ARBA" id="ARBA00022723"/>
    </source>
</evidence>
<evidence type="ECO:0000259" key="7">
    <source>
        <dbReference type="PROSITE" id="PS50178"/>
    </source>
</evidence>
<dbReference type="STRING" id="166423.A0A0M8ZT77"/>
<evidence type="ECO:0000313" key="9">
    <source>
        <dbReference type="Proteomes" id="UP000053105"/>
    </source>
</evidence>